<dbReference type="CDD" id="cd13870">
    <property type="entry name" value="CuRO_2_CopA_like_1"/>
    <property type="match status" value="1"/>
</dbReference>
<comment type="caution">
    <text evidence="7">The sequence shown here is derived from an EMBL/GenBank/DDBJ whole genome shotgun (WGS) entry which is preliminary data.</text>
</comment>
<dbReference type="SUPFAM" id="SSF49503">
    <property type="entry name" value="Cupredoxins"/>
    <property type="match status" value="3"/>
</dbReference>
<dbReference type="Proteomes" id="UP000295685">
    <property type="component" value="Unassembled WGS sequence"/>
</dbReference>
<dbReference type="GO" id="GO:0005507">
    <property type="term" value="F:copper ion binding"/>
    <property type="evidence" value="ECO:0007669"/>
    <property type="project" value="InterPro"/>
</dbReference>
<dbReference type="EMBL" id="PECM01000010">
    <property type="protein sequence ID" value="TEA01847.1"/>
    <property type="molecule type" value="Genomic_DNA"/>
</dbReference>
<dbReference type="InterPro" id="IPR011707">
    <property type="entry name" value="Cu-oxidase-like_N"/>
</dbReference>
<proteinExistence type="predicted"/>
<keyword evidence="1" id="KW-0479">Metal-binding</keyword>
<evidence type="ECO:0000259" key="6">
    <source>
        <dbReference type="Pfam" id="PF07732"/>
    </source>
</evidence>
<protein>
    <submittedName>
        <fullName evidence="7">Copper resistance protein A</fullName>
    </submittedName>
</protein>
<reference evidence="9 10" key="1">
    <citation type="journal article" date="2019" name="Sci. Rep.">
        <title>Extended insight into the Mycobacterium chelonae-abscessus complex through whole genome sequencing of Mycobacterium salmoniphilum outbreak and Mycobacterium salmoniphilum-like strains.</title>
        <authorList>
            <person name="Behra P.R.K."/>
            <person name="Das S."/>
            <person name="Pettersson B.M.F."/>
            <person name="Shirreff L."/>
            <person name="DuCote T."/>
            <person name="Jacobsson K.G."/>
            <person name="Ennis D.G."/>
            <person name="Kirsebom L.A."/>
        </authorList>
    </citation>
    <scope>NUCLEOTIDE SEQUENCE [LARGE SCALE GENOMIC DNA]</scope>
    <source>
        <strain evidence="8 9">CCUG 60883</strain>
        <strain evidence="7 10">CCUG 60885</strain>
    </source>
</reference>
<keyword evidence="3" id="KW-0186">Copper</keyword>
<sequence length="508" mass="55071" precursor="true">MTTSNSPLLDRRGLFRLGMTVAAAGFLASCTKNSPAAAIAQRIDPDSARVAAVEAARRAQGAQVRQFALNAGPAQLDLAGTRVSTWAYGGRVPGQEIRVRKGEILRVQTVNNLPSPTTVHWHGLALRNDMDGVPGLTQPEIPPTGVFDYEFAVPHAGTYWFHPHVGTQIDRGLYAPLIIEDPDERVDYDEELVVALDDWIDGTGTGTDPDQVLEGLRAKGMPPMDHSMGGMGMDPTAPLGMDAGDVKYPHYLINGRVAADPQAATYRAGRRVRLRIVNAGGDTAFRVSIPGVPMTVTHTDGFPVQPYKADTVLVTMGERVDAVVTIPGSSVPLVAVPEGKDGFAQLILRSGDTPVRGRAEDAAMLMKSQVPLDTATLTATPEVQLGRRDPDVTHDVRLAGPVGKYTWTINGKTYDPRDGLPVREGQRARLRFINDSMMFHPMHLHGHTFSVRDTKGAFRARKDTVLVAPMKTVEVDFDADNPGQWLTHCHNIYHGEAGMMAVVSYVQD</sequence>
<evidence type="ECO:0000256" key="2">
    <source>
        <dbReference type="ARBA" id="ARBA00023002"/>
    </source>
</evidence>
<evidence type="ECO:0000313" key="8">
    <source>
        <dbReference type="EMBL" id="TEA01847.1"/>
    </source>
</evidence>
<dbReference type="InterPro" id="IPR011706">
    <property type="entry name" value="Cu-oxidase_C"/>
</dbReference>
<evidence type="ECO:0000313" key="10">
    <source>
        <dbReference type="Proteomes" id="UP000295685"/>
    </source>
</evidence>
<evidence type="ECO:0000313" key="7">
    <source>
        <dbReference type="EMBL" id="TDZ97617.1"/>
    </source>
</evidence>
<organism evidence="7 10">
    <name type="scientific">Mycobacteroides salmoniphilum</name>
    <dbReference type="NCBI Taxonomy" id="404941"/>
    <lineage>
        <taxon>Bacteria</taxon>
        <taxon>Bacillati</taxon>
        <taxon>Actinomycetota</taxon>
        <taxon>Actinomycetes</taxon>
        <taxon>Mycobacteriales</taxon>
        <taxon>Mycobacteriaceae</taxon>
        <taxon>Mycobacteroides</taxon>
    </lineage>
</organism>
<dbReference type="PROSITE" id="PS00080">
    <property type="entry name" value="MULTICOPPER_OXIDASE2"/>
    <property type="match status" value="1"/>
</dbReference>
<keyword evidence="2" id="KW-0560">Oxidoreductase</keyword>
<feature type="domain" description="Plastocyanin-like" evidence="4">
    <location>
        <begin position="250"/>
        <end position="326"/>
    </location>
</feature>
<dbReference type="Gene3D" id="2.60.40.420">
    <property type="entry name" value="Cupredoxins - blue copper proteins"/>
    <property type="match status" value="3"/>
</dbReference>
<dbReference type="CDD" id="cd13896">
    <property type="entry name" value="CuRO_3_CopA"/>
    <property type="match status" value="1"/>
</dbReference>
<dbReference type="RefSeq" id="WP_134145206.1">
    <property type="nucleotide sequence ID" value="NZ_PECK01000002.1"/>
</dbReference>
<dbReference type="EMBL" id="PECK01000002">
    <property type="protein sequence ID" value="TDZ97617.1"/>
    <property type="molecule type" value="Genomic_DNA"/>
</dbReference>
<dbReference type="Pfam" id="PF07732">
    <property type="entry name" value="Cu-oxidase_3"/>
    <property type="match status" value="1"/>
</dbReference>
<dbReference type="Proteomes" id="UP000294844">
    <property type="component" value="Unassembled WGS sequence"/>
</dbReference>
<evidence type="ECO:0000256" key="1">
    <source>
        <dbReference type="ARBA" id="ARBA00022723"/>
    </source>
</evidence>
<name>A0A4R8SK98_9MYCO</name>
<evidence type="ECO:0000256" key="3">
    <source>
        <dbReference type="ARBA" id="ARBA00023008"/>
    </source>
</evidence>
<dbReference type="InterPro" id="IPR002355">
    <property type="entry name" value="Cu_oxidase_Cu_BS"/>
</dbReference>
<dbReference type="CDD" id="cd13861">
    <property type="entry name" value="CuRO_1_CumA_like"/>
    <property type="match status" value="1"/>
</dbReference>
<feature type="domain" description="Plastocyanin-like" evidence="6">
    <location>
        <begin position="80"/>
        <end position="183"/>
    </location>
</feature>
<dbReference type="Pfam" id="PF00394">
    <property type="entry name" value="Cu-oxidase"/>
    <property type="match status" value="1"/>
</dbReference>
<dbReference type="InterPro" id="IPR006311">
    <property type="entry name" value="TAT_signal"/>
</dbReference>
<dbReference type="InterPro" id="IPR001117">
    <property type="entry name" value="Cu-oxidase_2nd"/>
</dbReference>
<dbReference type="AlphaFoldDB" id="A0A4R8SK98"/>
<dbReference type="Pfam" id="PF07731">
    <property type="entry name" value="Cu-oxidase_2"/>
    <property type="match status" value="1"/>
</dbReference>
<evidence type="ECO:0000313" key="9">
    <source>
        <dbReference type="Proteomes" id="UP000294844"/>
    </source>
</evidence>
<keyword evidence="9" id="KW-1185">Reference proteome</keyword>
<dbReference type="InterPro" id="IPR045087">
    <property type="entry name" value="Cu-oxidase_fam"/>
</dbReference>
<dbReference type="PANTHER" id="PTHR11709">
    <property type="entry name" value="MULTI-COPPER OXIDASE"/>
    <property type="match status" value="1"/>
</dbReference>
<evidence type="ECO:0000259" key="5">
    <source>
        <dbReference type="Pfam" id="PF07731"/>
    </source>
</evidence>
<dbReference type="OrthoDB" id="345021at2"/>
<feature type="domain" description="Plastocyanin-like" evidence="5">
    <location>
        <begin position="396"/>
        <end position="504"/>
    </location>
</feature>
<dbReference type="PROSITE" id="PS51318">
    <property type="entry name" value="TAT"/>
    <property type="match status" value="1"/>
</dbReference>
<dbReference type="InterPro" id="IPR034279">
    <property type="entry name" value="CuRO_3_CopA"/>
</dbReference>
<dbReference type="InterPro" id="IPR008972">
    <property type="entry name" value="Cupredoxin"/>
</dbReference>
<evidence type="ECO:0000259" key="4">
    <source>
        <dbReference type="Pfam" id="PF00394"/>
    </source>
</evidence>
<gene>
    <name evidence="7" type="primary">copA_1</name>
    <name evidence="8" type="synonym">copA_2</name>
    <name evidence="8" type="ORF">CCUG60883_04386</name>
    <name evidence="7" type="ORF">CCUG60885_01166</name>
</gene>
<dbReference type="GO" id="GO:0016491">
    <property type="term" value="F:oxidoreductase activity"/>
    <property type="evidence" value="ECO:0007669"/>
    <property type="project" value="UniProtKB-KW"/>
</dbReference>
<accession>A0A4R8SK98</accession>
<dbReference type="PANTHER" id="PTHR11709:SF394">
    <property type="entry name" value="FI03373P-RELATED"/>
    <property type="match status" value="1"/>
</dbReference>